<dbReference type="AlphaFoldDB" id="A0A9P7JLD7"/>
<name>A0A9P7JLD7_9AGAM</name>
<comment type="caution">
    <text evidence="3">The sequence shown here is derived from an EMBL/GenBank/DDBJ whole genome shotgun (WGS) entry which is preliminary data.</text>
</comment>
<proteinExistence type="predicted"/>
<reference evidence="3" key="1">
    <citation type="journal article" date="2020" name="New Phytol.">
        <title>Comparative genomics reveals dynamic genome evolution in host specialist ectomycorrhizal fungi.</title>
        <authorList>
            <person name="Lofgren L.A."/>
            <person name="Nguyen N.H."/>
            <person name="Vilgalys R."/>
            <person name="Ruytinx J."/>
            <person name="Liao H.L."/>
            <person name="Branco S."/>
            <person name="Kuo A."/>
            <person name="LaButti K."/>
            <person name="Lipzen A."/>
            <person name="Andreopoulos W."/>
            <person name="Pangilinan J."/>
            <person name="Riley R."/>
            <person name="Hundley H."/>
            <person name="Na H."/>
            <person name="Barry K."/>
            <person name="Grigoriev I.V."/>
            <person name="Stajich J.E."/>
            <person name="Kennedy P.G."/>
        </authorList>
    </citation>
    <scope>NUCLEOTIDE SEQUENCE</scope>
    <source>
        <strain evidence="3">FC423</strain>
    </source>
</reference>
<evidence type="ECO:0000259" key="2">
    <source>
        <dbReference type="Pfam" id="PF20149"/>
    </source>
</evidence>
<protein>
    <recommendedName>
        <fullName evidence="2">DUF6532 domain-containing protein</fullName>
    </recommendedName>
</protein>
<evidence type="ECO:0000313" key="3">
    <source>
        <dbReference type="EMBL" id="KAG2087035.1"/>
    </source>
</evidence>
<feature type="compositionally biased region" description="Low complexity" evidence="1">
    <location>
        <begin position="134"/>
        <end position="147"/>
    </location>
</feature>
<feature type="region of interest" description="Disordered" evidence="1">
    <location>
        <begin position="1"/>
        <end position="24"/>
    </location>
</feature>
<accession>A0A9P7JLD7</accession>
<feature type="region of interest" description="Disordered" evidence="1">
    <location>
        <begin position="115"/>
        <end position="153"/>
    </location>
</feature>
<sequence length="468" mass="51329">MSGWPENDEQSQAVHHDNHPHHHIDYTADPLMGLPIYPDHRHDQVIHRSFLLHPGHNVAAAGPDSAQGSHHVLEIAHPVPRHGIPSIFYTAWPTSQSPHPPPATHWHAEGASMHQNYPEHAGSSQQAETTVPTLSLEQSNISSSQSSVTLEPPSSYNLDDITHHAKLSFQRGKAGPARAIFKTAKLVGMERAQLARKRQAGAPPATAQSSSLQSSEVDESVKIVPGSGTRKVLECLRGGMRTTVFDSSILPPIGSLSATVDSSWQAVANGLQGTDQDWAMEMMNDKNYVDEKMGSVIDEVSEEICGVARIFTYQCYGLDFGDMAVPVTKADIDQRANHIQGLLKDGVFLYGKLFSVDGADLGTIAFASPAIIRMARYLLCDSPHRYHRYISNGKYGPILAMAAVVCEWVLHQYETGYFVESRFLPEECIHKNTNYLKMFDNMDAEVIAILIAHLTSNSGLTRASLVTS</sequence>
<feature type="compositionally biased region" description="Polar residues" evidence="1">
    <location>
        <begin position="122"/>
        <end position="133"/>
    </location>
</feature>
<feature type="region of interest" description="Disordered" evidence="1">
    <location>
        <begin position="194"/>
        <end position="221"/>
    </location>
</feature>
<gene>
    <name evidence="3" type="ORF">F5147DRAFT_781460</name>
</gene>
<dbReference type="OrthoDB" id="2625977at2759"/>
<dbReference type="InterPro" id="IPR045341">
    <property type="entry name" value="DUF6532"/>
</dbReference>
<feature type="domain" description="DUF6532" evidence="2">
    <location>
        <begin position="278"/>
        <end position="439"/>
    </location>
</feature>
<dbReference type="GeneID" id="64704901"/>
<dbReference type="EMBL" id="JABBWM010000137">
    <property type="protein sequence ID" value="KAG2087035.1"/>
    <property type="molecule type" value="Genomic_DNA"/>
</dbReference>
<evidence type="ECO:0000313" key="4">
    <source>
        <dbReference type="Proteomes" id="UP000823399"/>
    </source>
</evidence>
<dbReference type="RefSeq" id="XP_041285083.1">
    <property type="nucleotide sequence ID" value="XM_041442642.1"/>
</dbReference>
<evidence type="ECO:0000256" key="1">
    <source>
        <dbReference type="SAM" id="MobiDB-lite"/>
    </source>
</evidence>
<keyword evidence="4" id="KW-1185">Reference proteome</keyword>
<dbReference type="Pfam" id="PF20149">
    <property type="entry name" value="DUF6532"/>
    <property type="match status" value="1"/>
</dbReference>
<dbReference type="Proteomes" id="UP000823399">
    <property type="component" value="Unassembled WGS sequence"/>
</dbReference>
<organism evidence="3 4">
    <name type="scientific">Suillus discolor</name>
    <dbReference type="NCBI Taxonomy" id="1912936"/>
    <lineage>
        <taxon>Eukaryota</taxon>
        <taxon>Fungi</taxon>
        <taxon>Dikarya</taxon>
        <taxon>Basidiomycota</taxon>
        <taxon>Agaricomycotina</taxon>
        <taxon>Agaricomycetes</taxon>
        <taxon>Agaricomycetidae</taxon>
        <taxon>Boletales</taxon>
        <taxon>Suillineae</taxon>
        <taxon>Suillaceae</taxon>
        <taxon>Suillus</taxon>
    </lineage>
</organism>